<dbReference type="GO" id="GO:0030288">
    <property type="term" value="C:outer membrane-bounded periplasmic space"/>
    <property type="evidence" value="ECO:0007669"/>
    <property type="project" value="UniProtKB-ARBA"/>
</dbReference>
<dbReference type="InterPro" id="IPR023765">
    <property type="entry name" value="SBP_5_CS"/>
</dbReference>
<comment type="caution">
    <text evidence="7">The sequence shown here is derived from an EMBL/GenBank/DDBJ whole genome shotgun (WGS) entry which is preliminary data.</text>
</comment>
<dbReference type="InterPro" id="IPR000914">
    <property type="entry name" value="SBP_5_dom"/>
</dbReference>
<evidence type="ECO:0000256" key="2">
    <source>
        <dbReference type="ARBA" id="ARBA00022729"/>
    </source>
</evidence>
<dbReference type="EMBL" id="BMPO01000001">
    <property type="protein sequence ID" value="GGJ78895.1"/>
    <property type="molecule type" value="Genomic_DNA"/>
</dbReference>
<keyword evidence="2 5" id="KW-0732">Signal</keyword>
<sequence length="532" mass="57634">MTIEVRSIRRWAACGAVAFALGSASFVASAQETIRAVMDSPLRMLDPVITTSHVTRNHAYMVFDTLLGMDINDKPAPQMADWTVSNDGLIYRFTLREGLKWHDGTPVTAADCVASLKRWAARDAGGQMLMDNTKSLTAADARTIELTLAKPFGHVLEMIAKPSGIAAFMMPARLASTAPDTALSEMVGSGPFRFVADEFQPGVKAVYAKFADYVPRKEAPSGTGGGKQVLVDRVEFVAMSDAQTAMNALLSGDIDFFEQVPTDLLPLLEGNEEIRHQALNALGYQTMGRMNFLLPPFDNPAIRRAALTAIGQADVLAAMVGNPDYYQTCSEMYGCGTALAEGEGKDDVMASGDQAKAKAMLDAAGYDGTPVTLLQATDVPVLTAQPVVVAEQLRKAGFNVQLLPMDWQSIVARRANQGPVDKGGWNFFITNWIVQEVWNPIVNPMLNGGGREKAWFGWPTDAEIDAMRAEYAAATDPAAQREIARRIHEHAMDTVSYVPLGQFRLVSAWSAGLDGVRPAQVPEFWGVSKRAP</sequence>
<evidence type="ECO:0000256" key="1">
    <source>
        <dbReference type="ARBA" id="ARBA00005695"/>
    </source>
</evidence>
<dbReference type="PROSITE" id="PS01040">
    <property type="entry name" value="SBP_BACTERIAL_5"/>
    <property type="match status" value="1"/>
</dbReference>
<keyword evidence="3" id="KW-0571">Peptide transport</keyword>
<dbReference type="InterPro" id="IPR039424">
    <property type="entry name" value="SBP_5"/>
</dbReference>
<feature type="chain" id="PRO_5037645104" evidence="5">
    <location>
        <begin position="31"/>
        <end position="532"/>
    </location>
</feature>
<evidence type="ECO:0000313" key="8">
    <source>
        <dbReference type="Proteomes" id="UP000635983"/>
    </source>
</evidence>
<evidence type="ECO:0000256" key="3">
    <source>
        <dbReference type="ARBA" id="ARBA00022856"/>
    </source>
</evidence>
<reference evidence="7" key="1">
    <citation type="journal article" date="2014" name="Int. J. Syst. Evol. Microbiol.">
        <title>Complete genome sequence of Corynebacterium casei LMG S-19264T (=DSM 44701T), isolated from a smear-ripened cheese.</title>
        <authorList>
            <consortium name="US DOE Joint Genome Institute (JGI-PGF)"/>
            <person name="Walter F."/>
            <person name="Albersmeier A."/>
            <person name="Kalinowski J."/>
            <person name="Ruckert C."/>
        </authorList>
    </citation>
    <scope>NUCLEOTIDE SEQUENCE</scope>
    <source>
        <strain evidence="7">JCM 30078</strain>
    </source>
</reference>
<dbReference type="Gene3D" id="3.90.76.10">
    <property type="entry name" value="Dipeptide-binding Protein, Domain 1"/>
    <property type="match status" value="1"/>
</dbReference>
<evidence type="ECO:0000256" key="5">
    <source>
        <dbReference type="SAM" id="SignalP"/>
    </source>
</evidence>
<evidence type="ECO:0000259" key="6">
    <source>
        <dbReference type="Pfam" id="PF00496"/>
    </source>
</evidence>
<dbReference type="GO" id="GO:1904680">
    <property type="term" value="F:peptide transmembrane transporter activity"/>
    <property type="evidence" value="ECO:0007669"/>
    <property type="project" value="TreeGrafter"/>
</dbReference>
<dbReference type="Pfam" id="PF00496">
    <property type="entry name" value="SBP_bac_5"/>
    <property type="match status" value="1"/>
</dbReference>
<dbReference type="InterPro" id="IPR030678">
    <property type="entry name" value="Peptide/Ni-bd"/>
</dbReference>
<evidence type="ECO:0000313" key="7">
    <source>
        <dbReference type="EMBL" id="GGJ78895.1"/>
    </source>
</evidence>
<proteinExistence type="inferred from homology"/>
<dbReference type="RefSeq" id="WP_188981188.1">
    <property type="nucleotide sequence ID" value="NZ_BMPO01000001.1"/>
</dbReference>
<comment type="similarity">
    <text evidence="1">Belongs to the bacterial solute-binding protein 5 family.</text>
</comment>
<dbReference type="PIRSF" id="PIRSF002741">
    <property type="entry name" value="MppA"/>
    <property type="match status" value="1"/>
</dbReference>
<keyword evidence="8" id="KW-1185">Reference proteome</keyword>
<gene>
    <name evidence="7" type="ORF">GCM10009304_00990</name>
</gene>
<dbReference type="GO" id="GO:0043190">
    <property type="term" value="C:ATP-binding cassette (ABC) transporter complex"/>
    <property type="evidence" value="ECO:0007669"/>
    <property type="project" value="InterPro"/>
</dbReference>
<reference evidence="7" key="2">
    <citation type="submission" date="2020-09" db="EMBL/GenBank/DDBJ databases">
        <authorList>
            <person name="Sun Q."/>
            <person name="Ohkuma M."/>
        </authorList>
    </citation>
    <scope>NUCLEOTIDE SEQUENCE</scope>
    <source>
        <strain evidence="7">JCM 30078</strain>
    </source>
</reference>
<dbReference type="GO" id="GO:0015833">
    <property type="term" value="P:peptide transport"/>
    <property type="evidence" value="ECO:0007669"/>
    <property type="project" value="UniProtKB-KW"/>
</dbReference>
<organism evidence="7 8">
    <name type="scientific">Pseudomonas matsuisoli</name>
    <dbReference type="NCBI Taxonomy" id="1515666"/>
    <lineage>
        <taxon>Bacteria</taxon>
        <taxon>Pseudomonadati</taxon>
        <taxon>Pseudomonadota</taxon>
        <taxon>Gammaproteobacteria</taxon>
        <taxon>Pseudomonadales</taxon>
        <taxon>Pseudomonadaceae</taxon>
        <taxon>Pseudomonas</taxon>
    </lineage>
</organism>
<feature type="signal peptide" evidence="5">
    <location>
        <begin position="1"/>
        <end position="30"/>
    </location>
</feature>
<feature type="domain" description="Solute-binding protein family 5" evidence="6">
    <location>
        <begin position="77"/>
        <end position="435"/>
    </location>
</feature>
<accession>A0A917PI40</accession>
<protein>
    <submittedName>
        <fullName evidence="7">ABC transporter substrate-binding protein</fullName>
    </submittedName>
</protein>
<dbReference type="Proteomes" id="UP000635983">
    <property type="component" value="Unassembled WGS sequence"/>
</dbReference>
<dbReference type="Gene3D" id="3.40.190.10">
    <property type="entry name" value="Periplasmic binding protein-like II"/>
    <property type="match status" value="1"/>
</dbReference>
<keyword evidence="4" id="KW-0813">Transport</keyword>
<dbReference type="SUPFAM" id="SSF53850">
    <property type="entry name" value="Periplasmic binding protein-like II"/>
    <property type="match status" value="1"/>
</dbReference>
<dbReference type="PANTHER" id="PTHR30290">
    <property type="entry name" value="PERIPLASMIC BINDING COMPONENT OF ABC TRANSPORTER"/>
    <property type="match status" value="1"/>
</dbReference>
<dbReference type="CDD" id="cd08502">
    <property type="entry name" value="PBP2_NikA_DppA_OppA_like_16"/>
    <property type="match status" value="1"/>
</dbReference>
<keyword evidence="4" id="KW-0653">Protein transport</keyword>
<dbReference type="PANTHER" id="PTHR30290:SF38">
    <property type="entry name" value="D,D-DIPEPTIDE-BINDING PERIPLASMIC PROTEIN DDPA-RELATED"/>
    <property type="match status" value="1"/>
</dbReference>
<dbReference type="AlphaFoldDB" id="A0A917PI40"/>
<name>A0A917PI40_9PSED</name>
<dbReference type="GO" id="GO:0015031">
    <property type="term" value="P:protein transport"/>
    <property type="evidence" value="ECO:0007669"/>
    <property type="project" value="UniProtKB-KW"/>
</dbReference>
<evidence type="ECO:0000256" key="4">
    <source>
        <dbReference type="ARBA" id="ARBA00022927"/>
    </source>
</evidence>
<dbReference type="Gene3D" id="3.10.105.10">
    <property type="entry name" value="Dipeptide-binding Protein, Domain 3"/>
    <property type="match status" value="1"/>
</dbReference>